<evidence type="ECO:0000313" key="7">
    <source>
        <dbReference type="Proteomes" id="UP000608579"/>
    </source>
</evidence>
<name>A0A832ZWJ4_CALS0</name>
<dbReference type="GO" id="GO:0005507">
    <property type="term" value="F:copper ion binding"/>
    <property type="evidence" value="ECO:0007669"/>
    <property type="project" value="InterPro"/>
</dbReference>
<keyword evidence="4" id="KW-0186">Copper</keyword>
<dbReference type="Gene3D" id="2.60.40.420">
    <property type="entry name" value="Cupredoxins - blue copper proteins"/>
    <property type="match status" value="1"/>
</dbReference>
<dbReference type="InterPro" id="IPR028871">
    <property type="entry name" value="BlueCu_1_BS"/>
</dbReference>
<keyword evidence="2" id="KW-0479">Metal-binding</keyword>
<dbReference type="SUPFAM" id="SSF49503">
    <property type="entry name" value="Cupredoxins"/>
    <property type="match status" value="1"/>
</dbReference>
<dbReference type="AlphaFoldDB" id="A0A832ZWJ4"/>
<comment type="caution">
    <text evidence="6">The sequence shown here is derived from an EMBL/GenBank/DDBJ whole genome shotgun (WGS) entry which is preliminary data.</text>
</comment>
<dbReference type="PANTHER" id="PTHR38439:SF3">
    <property type="entry name" value="COPPER-RESISTANT CUPROPROTEIN COPI"/>
    <property type="match status" value="1"/>
</dbReference>
<gene>
    <name evidence="6" type="ORF">EYH45_03685</name>
</gene>
<evidence type="ECO:0000259" key="5">
    <source>
        <dbReference type="Pfam" id="PF00127"/>
    </source>
</evidence>
<accession>A0A832ZWJ4</accession>
<evidence type="ECO:0000256" key="2">
    <source>
        <dbReference type="ARBA" id="ARBA00022723"/>
    </source>
</evidence>
<dbReference type="PROSITE" id="PS00196">
    <property type="entry name" value="COPPER_BLUE"/>
    <property type="match status" value="1"/>
</dbReference>
<dbReference type="InterPro" id="IPR000923">
    <property type="entry name" value="BlueCu_1"/>
</dbReference>
<dbReference type="GO" id="GO:0009055">
    <property type="term" value="F:electron transfer activity"/>
    <property type="evidence" value="ECO:0007669"/>
    <property type="project" value="InterPro"/>
</dbReference>
<dbReference type="EMBL" id="DQVM01000071">
    <property type="protein sequence ID" value="HIQ29647.1"/>
    <property type="molecule type" value="Genomic_DNA"/>
</dbReference>
<proteinExistence type="predicted"/>
<evidence type="ECO:0000256" key="4">
    <source>
        <dbReference type="ARBA" id="ARBA00023008"/>
    </source>
</evidence>
<protein>
    <recommendedName>
        <fullName evidence="5">Blue (type 1) copper domain-containing protein</fullName>
    </recommendedName>
</protein>
<feature type="domain" description="Blue (type 1) copper" evidence="5">
    <location>
        <begin position="71"/>
        <end position="159"/>
    </location>
</feature>
<dbReference type="PANTHER" id="PTHR38439">
    <property type="entry name" value="AURACYANIN-B"/>
    <property type="match status" value="1"/>
</dbReference>
<dbReference type="Proteomes" id="UP000608579">
    <property type="component" value="Unassembled WGS sequence"/>
</dbReference>
<keyword evidence="1" id="KW-0813">Transport</keyword>
<dbReference type="CDD" id="cd00920">
    <property type="entry name" value="Cupredoxin"/>
    <property type="match status" value="1"/>
</dbReference>
<sequence length="161" mass="17138">MDTVKVTAALALIVGLGLIGAIAAVLLTPAGTPQAQQPAEEPTRVITIIATEVGNRFLFALEGGEPAEPAPEIRVKVGDIVKVILKNMGKVPHSFAVVGEKRFDVEPLFNSAIGSVSRPLEAGKTGSITFKPNRAGEYYYVCQVPGHIELGMWGKFIVEEK</sequence>
<evidence type="ECO:0000313" key="6">
    <source>
        <dbReference type="EMBL" id="HIQ29647.1"/>
    </source>
</evidence>
<dbReference type="InterPro" id="IPR050845">
    <property type="entry name" value="Cu-binding_ET"/>
</dbReference>
<dbReference type="InterPro" id="IPR008972">
    <property type="entry name" value="Cupredoxin"/>
</dbReference>
<evidence type="ECO:0000256" key="3">
    <source>
        <dbReference type="ARBA" id="ARBA00022982"/>
    </source>
</evidence>
<keyword evidence="3" id="KW-0249">Electron transport</keyword>
<reference evidence="6" key="1">
    <citation type="journal article" date="2020" name="ISME J.">
        <title>Gammaproteobacteria mediating utilization of methyl-, sulfur- and petroleum organic compounds in deep ocean hydrothermal plumes.</title>
        <authorList>
            <person name="Zhou Z."/>
            <person name="Liu Y."/>
            <person name="Pan J."/>
            <person name="Cron B.R."/>
            <person name="Toner B.M."/>
            <person name="Anantharaman K."/>
            <person name="Breier J.A."/>
            <person name="Dick G.J."/>
            <person name="Li M."/>
        </authorList>
    </citation>
    <scope>NUCLEOTIDE SEQUENCE</scope>
    <source>
        <strain evidence="6">SZUA-1515</strain>
    </source>
</reference>
<organism evidence="6 7">
    <name type="scientific">Caldiarchaeum subterraneum</name>
    <dbReference type="NCBI Taxonomy" id="311458"/>
    <lineage>
        <taxon>Archaea</taxon>
        <taxon>Nitrososphaerota</taxon>
        <taxon>Candidatus Caldarchaeales</taxon>
        <taxon>Candidatus Caldarchaeaceae</taxon>
        <taxon>Candidatus Caldarchaeum</taxon>
    </lineage>
</organism>
<dbReference type="Pfam" id="PF00127">
    <property type="entry name" value="Copper-bind"/>
    <property type="match status" value="1"/>
</dbReference>
<evidence type="ECO:0000256" key="1">
    <source>
        <dbReference type="ARBA" id="ARBA00022448"/>
    </source>
</evidence>